<dbReference type="Pfam" id="PF21906">
    <property type="entry name" value="WHD_NrtR"/>
    <property type="match status" value="1"/>
</dbReference>
<dbReference type="Gene3D" id="1.10.10.10">
    <property type="entry name" value="Winged helix-like DNA-binding domain superfamily/Winged helix DNA-binding domain"/>
    <property type="match status" value="1"/>
</dbReference>
<dbReference type="InterPro" id="IPR036388">
    <property type="entry name" value="WH-like_DNA-bd_sf"/>
</dbReference>
<dbReference type="CDD" id="cd18873">
    <property type="entry name" value="NUDIX_NadM_like"/>
    <property type="match status" value="1"/>
</dbReference>
<accession>A0A7K1SD13</accession>
<protein>
    <submittedName>
        <fullName evidence="2">NUDIX domain-containing protein</fullName>
    </submittedName>
</protein>
<dbReference type="InterPro" id="IPR036390">
    <property type="entry name" value="WH_DNA-bd_sf"/>
</dbReference>
<name>A0A7K1SD13_9BACT</name>
<evidence type="ECO:0000313" key="3">
    <source>
        <dbReference type="Proteomes" id="UP000436006"/>
    </source>
</evidence>
<proteinExistence type="predicted"/>
<comment type="caution">
    <text evidence="2">The sequence shown here is derived from an EMBL/GenBank/DDBJ whole genome shotgun (WGS) entry which is preliminary data.</text>
</comment>
<sequence length="241" mass="28312">MKKLGDDDYISHLSIDCVIFGYQDKELKVLISKFKFGKGSWSLPGGYILKTEGIDKAASRILKERTGLESIYLEQFRVFGDENRIATSRYKEVVKSELNKFDEHRFTPEVTDWMTSRFVCIGYYALVDINKVNPQAGEFDEYLEWRSIKDIPEMIHDHSEILTFALEALRQNLDQKLIGFNLLPETFTMREVQELYEAVYNRPFVITNFQKKILDLNVLERLEKKYTGAANKAPYLYRFRK</sequence>
<dbReference type="Gene3D" id="3.90.79.10">
    <property type="entry name" value="Nucleoside Triphosphate Pyrophosphohydrolase"/>
    <property type="match status" value="1"/>
</dbReference>
<keyword evidence="3" id="KW-1185">Reference proteome</keyword>
<dbReference type="SUPFAM" id="SSF55811">
    <property type="entry name" value="Nudix"/>
    <property type="match status" value="1"/>
</dbReference>
<dbReference type="PANTHER" id="PTHR43736">
    <property type="entry name" value="ADP-RIBOSE PYROPHOSPHATASE"/>
    <property type="match status" value="1"/>
</dbReference>
<dbReference type="EMBL" id="WPIN01000005">
    <property type="protein sequence ID" value="MVM31702.1"/>
    <property type="molecule type" value="Genomic_DNA"/>
</dbReference>
<dbReference type="Pfam" id="PF00293">
    <property type="entry name" value="NUDIX"/>
    <property type="match status" value="1"/>
</dbReference>
<dbReference type="PANTHER" id="PTHR43736:SF4">
    <property type="entry name" value="SLR1690 PROTEIN"/>
    <property type="match status" value="1"/>
</dbReference>
<dbReference type="InterPro" id="IPR000086">
    <property type="entry name" value="NUDIX_hydrolase_dom"/>
</dbReference>
<dbReference type="SUPFAM" id="SSF46785">
    <property type="entry name" value="Winged helix' DNA-binding domain"/>
    <property type="match status" value="1"/>
</dbReference>
<organism evidence="2 3">
    <name type="scientific">Spirosoma arboris</name>
    <dbReference type="NCBI Taxonomy" id="2682092"/>
    <lineage>
        <taxon>Bacteria</taxon>
        <taxon>Pseudomonadati</taxon>
        <taxon>Bacteroidota</taxon>
        <taxon>Cytophagia</taxon>
        <taxon>Cytophagales</taxon>
        <taxon>Cytophagaceae</taxon>
        <taxon>Spirosoma</taxon>
    </lineage>
</organism>
<dbReference type="AlphaFoldDB" id="A0A7K1SD13"/>
<gene>
    <name evidence="2" type="ORF">GO755_16765</name>
</gene>
<evidence type="ECO:0000313" key="2">
    <source>
        <dbReference type="EMBL" id="MVM31702.1"/>
    </source>
</evidence>
<feature type="domain" description="Nudix hydrolase" evidence="1">
    <location>
        <begin position="10"/>
        <end position="168"/>
    </location>
</feature>
<dbReference type="InterPro" id="IPR054105">
    <property type="entry name" value="WHD_NrtR"/>
</dbReference>
<dbReference type="RefSeq" id="WP_157586314.1">
    <property type="nucleotide sequence ID" value="NZ_WPIN01000005.1"/>
</dbReference>
<dbReference type="Proteomes" id="UP000436006">
    <property type="component" value="Unassembled WGS sequence"/>
</dbReference>
<evidence type="ECO:0000259" key="1">
    <source>
        <dbReference type="PROSITE" id="PS51462"/>
    </source>
</evidence>
<reference evidence="2 3" key="1">
    <citation type="submission" date="2019-12" db="EMBL/GenBank/DDBJ databases">
        <title>Spirosoma sp. HMF4905 genome sequencing and assembly.</title>
        <authorList>
            <person name="Kang H."/>
            <person name="Cha I."/>
            <person name="Kim H."/>
            <person name="Joh K."/>
        </authorList>
    </citation>
    <scope>NUCLEOTIDE SEQUENCE [LARGE SCALE GENOMIC DNA]</scope>
    <source>
        <strain evidence="2 3">HMF4905</strain>
    </source>
</reference>
<dbReference type="InterPro" id="IPR015797">
    <property type="entry name" value="NUDIX_hydrolase-like_dom_sf"/>
</dbReference>
<dbReference type="PROSITE" id="PS51462">
    <property type="entry name" value="NUDIX"/>
    <property type="match status" value="1"/>
</dbReference>